<keyword evidence="2" id="KW-0677">Repeat</keyword>
<organism evidence="3">
    <name type="scientific">marine metagenome</name>
    <dbReference type="NCBI Taxonomy" id="408172"/>
    <lineage>
        <taxon>unclassified sequences</taxon>
        <taxon>metagenomes</taxon>
        <taxon>ecological metagenomes</taxon>
    </lineage>
</organism>
<name>A0A382BGN5_9ZZZZ</name>
<dbReference type="AlphaFoldDB" id="A0A382BGN5"/>
<feature type="non-terminal residue" evidence="3">
    <location>
        <position position="137"/>
    </location>
</feature>
<dbReference type="EMBL" id="UINC01029632">
    <property type="protein sequence ID" value="SVB12671.1"/>
    <property type="molecule type" value="Genomic_DNA"/>
</dbReference>
<dbReference type="InterPro" id="IPR015943">
    <property type="entry name" value="WD40/YVTN_repeat-like_dom_sf"/>
</dbReference>
<dbReference type="PROSITE" id="PS00678">
    <property type="entry name" value="WD_REPEATS_1"/>
    <property type="match status" value="1"/>
</dbReference>
<dbReference type="PROSITE" id="PS50294">
    <property type="entry name" value="WD_REPEATS_REGION"/>
    <property type="match status" value="2"/>
</dbReference>
<dbReference type="SMART" id="SM00320">
    <property type="entry name" value="WD40"/>
    <property type="match status" value="3"/>
</dbReference>
<evidence type="ECO:0000313" key="3">
    <source>
        <dbReference type="EMBL" id="SVB12671.1"/>
    </source>
</evidence>
<dbReference type="Pfam" id="PF00400">
    <property type="entry name" value="WD40"/>
    <property type="match status" value="3"/>
</dbReference>
<reference evidence="3" key="1">
    <citation type="submission" date="2018-05" db="EMBL/GenBank/DDBJ databases">
        <authorList>
            <person name="Lanie J.A."/>
            <person name="Ng W.-L."/>
            <person name="Kazmierczak K.M."/>
            <person name="Andrzejewski T.M."/>
            <person name="Davidsen T.M."/>
            <person name="Wayne K.J."/>
            <person name="Tettelin H."/>
            <person name="Glass J.I."/>
            <person name="Rusch D."/>
            <person name="Podicherti R."/>
            <person name="Tsui H.-C.T."/>
            <person name="Winkler M.E."/>
        </authorList>
    </citation>
    <scope>NUCLEOTIDE SEQUENCE</scope>
</reference>
<dbReference type="InterPro" id="IPR019775">
    <property type="entry name" value="WD40_repeat_CS"/>
</dbReference>
<evidence type="ECO:0000256" key="2">
    <source>
        <dbReference type="ARBA" id="ARBA00022737"/>
    </source>
</evidence>
<dbReference type="InterPro" id="IPR036322">
    <property type="entry name" value="WD40_repeat_dom_sf"/>
</dbReference>
<dbReference type="PROSITE" id="PS50082">
    <property type="entry name" value="WD_REPEATS_2"/>
    <property type="match status" value="3"/>
</dbReference>
<gene>
    <name evidence="3" type="ORF">METZ01_LOCUS165525</name>
</gene>
<proteinExistence type="predicted"/>
<dbReference type="PANTHER" id="PTHR19848:SF8">
    <property type="entry name" value="F-BOX AND WD REPEAT DOMAIN CONTAINING 7"/>
    <property type="match status" value="1"/>
</dbReference>
<protein>
    <submittedName>
        <fullName evidence="3">Uncharacterized protein</fullName>
    </submittedName>
</protein>
<dbReference type="PANTHER" id="PTHR19848">
    <property type="entry name" value="WD40 REPEAT PROTEIN"/>
    <property type="match status" value="1"/>
</dbReference>
<dbReference type="Gene3D" id="2.130.10.10">
    <property type="entry name" value="YVTN repeat-like/Quinoprotein amine dehydrogenase"/>
    <property type="match status" value="2"/>
</dbReference>
<evidence type="ECO:0000256" key="1">
    <source>
        <dbReference type="ARBA" id="ARBA00022574"/>
    </source>
</evidence>
<dbReference type="InterPro" id="IPR001680">
    <property type="entry name" value="WD40_rpt"/>
</dbReference>
<sequence length="137" mass="15094">MAVDPKQVHVAKSLAHTAPLINCRFDPSGQYLFATAEDRAIIRWKLADGSKVTFTGHDSWVRGLAFSKDGQTLVTSGFDDTLIWWPIVAEKPEPIRKITAHKGWIRAIEVSPDGNLLASGGNDRLVKLWNMADGKLA</sequence>
<dbReference type="SUPFAM" id="SSF50978">
    <property type="entry name" value="WD40 repeat-like"/>
    <property type="match status" value="1"/>
</dbReference>
<accession>A0A382BGN5</accession>
<keyword evidence="1" id="KW-0853">WD repeat</keyword>